<dbReference type="InterPro" id="IPR041373">
    <property type="entry name" value="RT_RNaseH"/>
</dbReference>
<evidence type="ECO:0000256" key="2">
    <source>
        <dbReference type="ARBA" id="ARBA00022670"/>
    </source>
</evidence>
<evidence type="ECO:0000256" key="4">
    <source>
        <dbReference type="ARBA" id="ARBA00022695"/>
    </source>
</evidence>
<feature type="domain" description="Reverse transcriptase" evidence="11">
    <location>
        <begin position="461"/>
        <end position="640"/>
    </location>
</feature>
<evidence type="ECO:0000256" key="7">
    <source>
        <dbReference type="ARBA" id="ARBA00022801"/>
    </source>
</evidence>
<reference evidence="12 13" key="1">
    <citation type="journal article" date="2021" name="Elife">
        <title>Chloroplast acquisition without the gene transfer in kleptoplastic sea slugs, Plakobranchus ocellatus.</title>
        <authorList>
            <person name="Maeda T."/>
            <person name="Takahashi S."/>
            <person name="Yoshida T."/>
            <person name="Shimamura S."/>
            <person name="Takaki Y."/>
            <person name="Nagai Y."/>
            <person name="Toyoda A."/>
            <person name="Suzuki Y."/>
            <person name="Arimoto A."/>
            <person name="Ishii H."/>
            <person name="Satoh N."/>
            <person name="Nishiyama T."/>
            <person name="Hasebe M."/>
            <person name="Maruyama T."/>
            <person name="Minagawa J."/>
            <person name="Obokata J."/>
            <person name="Shigenobu S."/>
        </authorList>
    </citation>
    <scope>NUCLEOTIDE SEQUENCE [LARGE SCALE GENOMIC DNA]</scope>
</reference>
<feature type="region of interest" description="Disordered" evidence="9">
    <location>
        <begin position="1"/>
        <end position="26"/>
    </location>
</feature>
<dbReference type="CDD" id="cd01647">
    <property type="entry name" value="RT_LTR"/>
    <property type="match status" value="1"/>
</dbReference>
<dbReference type="InterPro" id="IPR050951">
    <property type="entry name" value="Retrovirus_Pol_polyprotein"/>
</dbReference>
<dbReference type="InterPro" id="IPR000477">
    <property type="entry name" value="RT_dom"/>
</dbReference>
<gene>
    <name evidence="12" type="ORF">PoB_003313200</name>
</gene>
<dbReference type="Pfam" id="PF17917">
    <property type="entry name" value="RT_RNaseH"/>
    <property type="match status" value="1"/>
</dbReference>
<dbReference type="GO" id="GO:0006508">
    <property type="term" value="P:proteolysis"/>
    <property type="evidence" value="ECO:0007669"/>
    <property type="project" value="UniProtKB-KW"/>
</dbReference>
<dbReference type="FunFam" id="3.10.10.10:FF:000007">
    <property type="entry name" value="Retrovirus-related Pol polyprotein from transposon 17.6-like Protein"/>
    <property type="match status" value="1"/>
</dbReference>
<feature type="region of interest" description="Disordered" evidence="9">
    <location>
        <begin position="114"/>
        <end position="140"/>
    </location>
</feature>
<dbReference type="GO" id="GO:0004190">
    <property type="term" value="F:aspartic-type endopeptidase activity"/>
    <property type="evidence" value="ECO:0007669"/>
    <property type="project" value="InterPro"/>
</dbReference>
<keyword evidence="2" id="KW-0645">Protease</keyword>
<evidence type="ECO:0000259" key="11">
    <source>
        <dbReference type="PROSITE" id="PS50878"/>
    </source>
</evidence>
<organism evidence="12 13">
    <name type="scientific">Plakobranchus ocellatus</name>
    <dbReference type="NCBI Taxonomy" id="259542"/>
    <lineage>
        <taxon>Eukaryota</taxon>
        <taxon>Metazoa</taxon>
        <taxon>Spiralia</taxon>
        <taxon>Lophotrochozoa</taxon>
        <taxon>Mollusca</taxon>
        <taxon>Gastropoda</taxon>
        <taxon>Heterobranchia</taxon>
        <taxon>Euthyneura</taxon>
        <taxon>Panpulmonata</taxon>
        <taxon>Sacoglossa</taxon>
        <taxon>Placobranchoidea</taxon>
        <taxon>Plakobranchidae</taxon>
        <taxon>Plakobranchus</taxon>
    </lineage>
</organism>
<keyword evidence="3" id="KW-0808">Transferase</keyword>
<evidence type="ECO:0000256" key="3">
    <source>
        <dbReference type="ARBA" id="ARBA00022679"/>
    </source>
</evidence>
<dbReference type="Gene3D" id="3.30.70.270">
    <property type="match status" value="2"/>
</dbReference>
<evidence type="ECO:0000256" key="6">
    <source>
        <dbReference type="ARBA" id="ARBA00022759"/>
    </source>
</evidence>
<dbReference type="InterPro" id="IPR001995">
    <property type="entry name" value="Peptidase_A2_cat"/>
</dbReference>
<dbReference type="CDD" id="cd00303">
    <property type="entry name" value="retropepsin_like"/>
    <property type="match status" value="1"/>
</dbReference>
<keyword evidence="5" id="KW-0540">Nuclease</keyword>
<dbReference type="Gene3D" id="3.10.10.10">
    <property type="entry name" value="HIV Type 1 Reverse Transcriptase, subunit A, domain 1"/>
    <property type="match status" value="1"/>
</dbReference>
<accession>A0AAV4AI91</accession>
<dbReference type="GO" id="GO:0004519">
    <property type="term" value="F:endonuclease activity"/>
    <property type="evidence" value="ECO:0007669"/>
    <property type="project" value="UniProtKB-KW"/>
</dbReference>
<keyword evidence="13" id="KW-1185">Reference proteome</keyword>
<feature type="domain" description="Peptidase A2" evidence="10">
    <location>
        <begin position="157"/>
        <end position="235"/>
    </location>
</feature>
<dbReference type="FunFam" id="3.30.70.270:FF:000020">
    <property type="entry name" value="Transposon Tf2-6 polyprotein-like Protein"/>
    <property type="match status" value="1"/>
</dbReference>
<dbReference type="PROSITE" id="PS50175">
    <property type="entry name" value="ASP_PROT_RETROV"/>
    <property type="match status" value="1"/>
</dbReference>
<dbReference type="InterPro" id="IPR043128">
    <property type="entry name" value="Rev_trsase/Diguanyl_cyclase"/>
</dbReference>
<evidence type="ECO:0000256" key="8">
    <source>
        <dbReference type="ARBA" id="ARBA00022918"/>
    </source>
</evidence>
<dbReference type="PROSITE" id="PS50878">
    <property type="entry name" value="RT_POL"/>
    <property type="match status" value="1"/>
</dbReference>
<evidence type="ECO:0000313" key="12">
    <source>
        <dbReference type="EMBL" id="GFO06627.1"/>
    </source>
</evidence>
<evidence type="ECO:0000256" key="1">
    <source>
        <dbReference type="ARBA" id="ARBA00012493"/>
    </source>
</evidence>
<dbReference type="AlphaFoldDB" id="A0AAV4AI91"/>
<evidence type="ECO:0000256" key="9">
    <source>
        <dbReference type="SAM" id="MobiDB-lite"/>
    </source>
</evidence>
<dbReference type="PANTHER" id="PTHR37984">
    <property type="entry name" value="PROTEIN CBG26694"/>
    <property type="match status" value="1"/>
</dbReference>
<comment type="caution">
    <text evidence="12">The sequence shown here is derived from an EMBL/GenBank/DDBJ whole genome shotgun (WGS) entry which is preliminary data.</text>
</comment>
<dbReference type="GO" id="GO:0003964">
    <property type="term" value="F:RNA-directed DNA polymerase activity"/>
    <property type="evidence" value="ECO:0007669"/>
    <property type="project" value="UniProtKB-KW"/>
</dbReference>
<keyword evidence="6" id="KW-0255">Endonuclease</keyword>
<dbReference type="EC" id="2.7.7.49" evidence="1"/>
<dbReference type="PANTHER" id="PTHR37984:SF5">
    <property type="entry name" value="PROTEIN NYNRIN-LIKE"/>
    <property type="match status" value="1"/>
</dbReference>
<dbReference type="Gene3D" id="2.40.70.10">
    <property type="entry name" value="Acid Proteases"/>
    <property type="match status" value="1"/>
</dbReference>
<dbReference type="Proteomes" id="UP000735302">
    <property type="component" value="Unassembled WGS sequence"/>
</dbReference>
<dbReference type="Pfam" id="PF00078">
    <property type="entry name" value="RVT_1"/>
    <property type="match status" value="1"/>
</dbReference>
<dbReference type="SUPFAM" id="SSF50630">
    <property type="entry name" value="Acid proteases"/>
    <property type="match status" value="1"/>
</dbReference>
<keyword evidence="7" id="KW-0378">Hydrolase</keyword>
<dbReference type="Pfam" id="PF13975">
    <property type="entry name" value="gag-asp_proteas"/>
    <property type="match status" value="1"/>
</dbReference>
<feature type="compositionally biased region" description="Polar residues" evidence="9">
    <location>
        <begin position="118"/>
        <end position="132"/>
    </location>
</feature>
<keyword evidence="4" id="KW-0548">Nucleotidyltransferase</keyword>
<dbReference type="InterPro" id="IPR021109">
    <property type="entry name" value="Peptidase_aspartic_dom_sf"/>
</dbReference>
<sequence>MASVPDYATSHQVVNPNGLDPPRGVDSVLTPSAPAFCEPEFSQPTHVPSCRVVNPNSLDPPGDVDSALAASAPAFCELEFSQPTHAPSCQVVNPNSLDPPCTVDSALAASAPAFCEPESSQPPTVKSLTQDPGSPAPPHKEAVPAYTVPLFIGNTCVEATVDTAAEVSVVSDEVYRSLSPKPKLLGKRQILMAGKGQSSTARLCGPVHIKLGPLSTQELIYVAPISDDMLLGLDFLDKHDTVVNLEDYTLKVRGADIPMHSSTQETGFKVYLHEDLHIPSLNAVQVPGYLGSALPGLLLVAPKNHKDCISPWALCKDQQHLSITLCNWSNHAVDLPTGTWVATAYAVPDDAVLGDASIQTQDWGRSRPAVRSCHLATELPPHMLDLWEDSKLELGTSEREALRQLLLRYQDVFAASDFDLGDFTAVSHSIDTGDAPPIKQRMRRTPLHFRGEEDGHLDKMLSAGVIQPSMSEWASPPVLVRKRDGSVRWCVDYRALNNITRKDVFPLPRIEECVDALDGNLWFSKLDANSAYWQVRLDDESRPKTAFCTRRGLFEFIRMPFGLCNAPATFSRVINLILSGLNWETVLAFLDDICVLGKSYEDHMINLERVFQRFRQYGLRMKPRKCSLFKTQVEFLGRLVSRQGVQVLPESIKAVTEWPELKSVKDVQRFIGLTNYHRAFIKHYSELAEPLFRILRNNEFRWGVEELHSFHSLKEALTTAPVLGIPTATDPFILDTDASDFAVGAELLQVQTGDEKVIGYGSFTLSRDQRRKELLVVVRFIRQFRPYLLGRRFKVRIDHNSLRWLTSFKEPQGQLARWLEELSQYDMEIVHRPGKLHGNADSLSRRPVMTHCTDHTLTSLPCGGCSYCQRMNDNWGSFMLEVDDVIPLSSGVVRALHNPPSSKGPMSTPLDLGDIAEDQKKDDALACLMEWMATGAPDEGTLALASPALKHILKTHLPCAMASNDAELKAASKQAWEDRGQALQHLASLLGCGTLQGLVQLVLQDVGLQRTRLFPVLSETMREFSKHMGWEVPGSEGSWIRRGADNTPHHIGDVAALVAIARQEPVAEVVTAANGNPSFRTGGSVEAVTPDIPIPPSMTYDPRWVMAGGDISLRMRSASGMWESKECPATGWDSQSSVRVLEEQSQICI</sequence>
<dbReference type="EMBL" id="BLXT01003778">
    <property type="protein sequence ID" value="GFO06627.1"/>
    <property type="molecule type" value="Genomic_DNA"/>
</dbReference>
<name>A0AAV4AI91_9GAST</name>
<evidence type="ECO:0000256" key="5">
    <source>
        <dbReference type="ARBA" id="ARBA00022722"/>
    </source>
</evidence>
<proteinExistence type="predicted"/>
<evidence type="ECO:0000259" key="10">
    <source>
        <dbReference type="PROSITE" id="PS50175"/>
    </source>
</evidence>
<keyword evidence="8" id="KW-0695">RNA-directed DNA polymerase</keyword>
<dbReference type="CDD" id="cd09274">
    <property type="entry name" value="RNase_HI_RT_Ty3"/>
    <property type="match status" value="1"/>
</dbReference>
<evidence type="ECO:0000313" key="13">
    <source>
        <dbReference type="Proteomes" id="UP000735302"/>
    </source>
</evidence>
<dbReference type="SUPFAM" id="SSF56672">
    <property type="entry name" value="DNA/RNA polymerases"/>
    <property type="match status" value="1"/>
</dbReference>
<dbReference type="InterPro" id="IPR043502">
    <property type="entry name" value="DNA/RNA_pol_sf"/>
</dbReference>
<protein>
    <recommendedName>
        <fullName evidence="1">RNA-directed DNA polymerase</fullName>
        <ecNumber evidence="1">2.7.7.49</ecNumber>
    </recommendedName>
</protein>